<reference evidence="1" key="1">
    <citation type="submission" date="2014-11" db="EMBL/GenBank/DDBJ databases">
        <authorList>
            <person name="Amaro Gonzalez C."/>
        </authorList>
    </citation>
    <scope>NUCLEOTIDE SEQUENCE</scope>
</reference>
<accession>A0A0E9RBR5</accession>
<organism evidence="1">
    <name type="scientific">Anguilla anguilla</name>
    <name type="common">European freshwater eel</name>
    <name type="synonym">Muraena anguilla</name>
    <dbReference type="NCBI Taxonomy" id="7936"/>
    <lineage>
        <taxon>Eukaryota</taxon>
        <taxon>Metazoa</taxon>
        <taxon>Chordata</taxon>
        <taxon>Craniata</taxon>
        <taxon>Vertebrata</taxon>
        <taxon>Euteleostomi</taxon>
        <taxon>Actinopterygii</taxon>
        <taxon>Neopterygii</taxon>
        <taxon>Teleostei</taxon>
        <taxon>Anguilliformes</taxon>
        <taxon>Anguillidae</taxon>
        <taxon>Anguilla</taxon>
    </lineage>
</organism>
<name>A0A0E9RBR5_ANGAN</name>
<reference evidence="1" key="2">
    <citation type="journal article" date="2015" name="Fish Shellfish Immunol.">
        <title>Early steps in the European eel (Anguilla anguilla)-Vibrio vulnificus interaction in the gills: Role of the RtxA13 toxin.</title>
        <authorList>
            <person name="Callol A."/>
            <person name="Pajuelo D."/>
            <person name="Ebbesson L."/>
            <person name="Teles M."/>
            <person name="MacKenzie S."/>
            <person name="Amaro C."/>
        </authorList>
    </citation>
    <scope>NUCLEOTIDE SEQUENCE</scope>
</reference>
<protein>
    <submittedName>
        <fullName evidence="1">Uncharacterized protein</fullName>
    </submittedName>
</protein>
<proteinExistence type="predicted"/>
<dbReference type="AlphaFoldDB" id="A0A0E9RBR5"/>
<sequence length="34" mass="3957">MPNVSSEYCPLHKRIRNKTNLKMHNVTFNVEAAL</sequence>
<dbReference type="EMBL" id="GBXM01082657">
    <property type="protein sequence ID" value="JAH25920.1"/>
    <property type="molecule type" value="Transcribed_RNA"/>
</dbReference>
<evidence type="ECO:0000313" key="1">
    <source>
        <dbReference type="EMBL" id="JAH25920.1"/>
    </source>
</evidence>